<evidence type="ECO:0000313" key="3">
    <source>
        <dbReference type="EMBL" id="MCE3215667.1"/>
    </source>
</evidence>
<evidence type="ECO:0000256" key="2">
    <source>
        <dbReference type="SAM" id="Phobius"/>
    </source>
</evidence>
<dbReference type="Proteomes" id="UP000823775">
    <property type="component" value="Unassembled WGS sequence"/>
</dbReference>
<reference evidence="3 4" key="1">
    <citation type="journal article" date="2021" name="BMC Genomics">
        <title>Datura genome reveals duplications of psychoactive alkaloid biosynthetic genes and high mutation rate following tissue culture.</title>
        <authorList>
            <person name="Rajewski A."/>
            <person name="Carter-House D."/>
            <person name="Stajich J."/>
            <person name="Litt A."/>
        </authorList>
    </citation>
    <scope>NUCLEOTIDE SEQUENCE [LARGE SCALE GENOMIC DNA]</scope>
    <source>
        <strain evidence="3">AR-01</strain>
    </source>
</reference>
<protein>
    <submittedName>
        <fullName evidence="3">Vacuolar protein sorting-associated protein 16</fullName>
    </submittedName>
</protein>
<organism evidence="3 4">
    <name type="scientific">Datura stramonium</name>
    <name type="common">Jimsonweed</name>
    <name type="synonym">Common thornapple</name>
    <dbReference type="NCBI Taxonomy" id="4076"/>
    <lineage>
        <taxon>Eukaryota</taxon>
        <taxon>Viridiplantae</taxon>
        <taxon>Streptophyta</taxon>
        <taxon>Embryophyta</taxon>
        <taxon>Tracheophyta</taxon>
        <taxon>Spermatophyta</taxon>
        <taxon>Magnoliopsida</taxon>
        <taxon>eudicotyledons</taxon>
        <taxon>Gunneridae</taxon>
        <taxon>Pentapetalae</taxon>
        <taxon>asterids</taxon>
        <taxon>lamiids</taxon>
        <taxon>Solanales</taxon>
        <taxon>Solanaceae</taxon>
        <taxon>Solanoideae</taxon>
        <taxon>Datureae</taxon>
        <taxon>Datura</taxon>
    </lineage>
</organism>
<comment type="caution">
    <text evidence="3">The sequence shown here is derived from an EMBL/GenBank/DDBJ whole genome shotgun (WGS) entry which is preliminary data.</text>
</comment>
<evidence type="ECO:0000313" key="4">
    <source>
        <dbReference type="Proteomes" id="UP000823775"/>
    </source>
</evidence>
<evidence type="ECO:0000256" key="1">
    <source>
        <dbReference type="SAM" id="MobiDB-lite"/>
    </source>
</evidence>
<keyword evidence="4" id="KW-1185">Reference proteome</keyword>
<keyword evidence="2" id="KW-1133">Transmembrane helix</keyword>
<dbReference type="EMBL" id="JACEIK010011428">
    <property type="protein sequence ID" value="MCE3215667.1"/>
    <property type="molecule type" value="Genomic_DNA"/>
</dbReference>
<accession>A0ABS8WRV6</accession>
<feature type="compositionally biased region" description="Basic and acidic residues" evidence="1">
    <location>
        <begin position="89"/>
        <end position="100"/>
    </location>
</feature>
<keyword evidence="2" id="KW-0472">Membrane</keyword>
<proteinExistence type="predicted"/>
<sequence>MASKGSPLHGPRIKLVEKAQHIFAETEEYIFGSKAAEDGALSLFLLLAFTYLFFLPACCLEVMVQLLLQSDADREHDIVNHNLQPRQQIDWREEEKERESSPAAIAAGDGTTVRGEEEKRGKGGGVSAGRLWRCCAAAFVVVIRRGR</sequence>
<name>A0ABS8WRV6_DATST</name>
<feature type="region of interest" description="Disordered" evidence="1">
    <location>
        <begin position="89"/>
        <end position="126"/>
    </location>
</feature>
<feature type="transmembrane region" description="Helical" evidence="2">
    <location>
        <begin position="43"/>
        <end position="68"/>
    </location>
</feature>
<gene>
    <name evidence="3" type="primary">VCL1_1</name>
    <name evidence="3" type="ORF">HAX54_003159</name>
</gene>
<keyword evidence="2" id="KW-0812">Transmembrane</keyword>